<accession>A0ABD2B0N0</accession>
<organism evidence="2 3">
    <name type="scientific">Vespula squamosa</name>
    <name type="common">Southern yellow jacket</name>
    <name type="synonym">Wasp</name>
    <dbReference type="NCBI Taxonomy" id="30214"/>
    <lineage>
        <taxon>Eukaryota</taxon>
        <taxon>Metazoa</taxon>
        <taxon>Ecdysozoa</taxon>
        <taxon>Arthropoda</taxon>
        <taxon>Hexapoda</taxon>
        <taxon>Insecta</taxon>
        <taxon>Pterygota</taxon>
        <taxon>Neoptera</taxon>
        <taxon>Endopterygota</taxon>
        <taxon>Hymenoptera</taxon>
        <taxon>Apocrita</taxon>
        <taxon>Aculeata</taxon>
        <taxon>Vespoidea</taxon>
        <taxon>Vespidae</taxon>
        <taxon>Vespinae</taxon>
        <taxon>Vespula</taxon>
    </lineage>
</organism>
<evidence type="ECO:0000313" key="2">
    <source>
        <dbReference type="EMBL" id="KAL2726417.1"/>
    </source>
</evidence>
<dbReference type="EMBL" id="JAUDFV010000133">
    <property type="protein sequence ID" value="KAL2726417.1"/>
    <property type="molecule type" value="Genomic_DNA"/>
</dbReference>
<name>A0ABD2B0N0_VESSQ</name>
<evidence type="ECO:0000313" key="3">
    <source>
        <dbReference type="Proteomes" id="UP001607302"/>
    </source>
</evidence>
<comment type="caution">
    <text evidence="2">The sequence shown here is derived from an EMBL/GenBank/DDBJ whole genome shotgun (WGS) entry which is preliminary data.</text>
</comment>
<dbReference type="Proteomes" id="UP001607302">
    <property type="component" value="Unassembled WGS sequence"/>
</dbReference>
<dbReference type="AlphaFoldDB" id="A0ABD2B0N0"/>
<evidence type="ECO:0000256" key="1">
    <source>
        <dbReference type="SAM" id="MobiDB-lite"/>
    </source>
</evidence>
<proteinExistence type="predicted"/>
<reference evidence="2 3" key="1">
    <citation type="journal article" date="2024" name="Ann. Entomol. Soc. Am.">
        <title>Genomic analyses of the southern and eastern yellowjacket wasps (Hymenoptera: Vespidae) reveal evolutionary signatures of social life.</title>
        <authorList>
            <person name="Catto M.A."/>
            <person name="Caine P.B."/>
            <person name="Orr S.E."/>
            <person name="Hunt B.G."/>
            <person name="Goodisman M.A.D."/>
        </authorList>
    </citation>
    <scope>NUCLEOTIDE SEQUENCE [LARGE SCALE GENOMIC DNA]</scope>
    <source>
        <strain evidence="2">233</strain>
        <tissue evidence="2">Head and thorax</tissue>
    </source>
</reference>
<sequence length="97" mass="11447">MCSARIYSYGSHRSRSTAKEQKRYDVRNFRHRFYLSTTRTGIPQTRQPEYLRNASIMLEFCIVQMKQAYKAALMDKQCEPTMLQTSALLSIILKEFL</sequence>
<keyword evidence="3" id="KW-1185">Reference proteome</keyword>
<protein>
    <submittedName>
        <fullName evidence="2">Uncharacterized protein</fullName>
    </submittedName>
</protein>
<gene>
    <name evidence="2" type="ORF">V1478_006695</name>
</gene>
<feature type="region of interest" description="Disordered" evidence="1">
    <location>
        <begin position="1"/>
        <end position="21"/>
    </location>
</feature>